<keyword evidence="2" id="KW-0732">Signal</keyword>
<dbReference type="Pfam" id="PF00403">
    <property type="entry name" value="HMA"/>
    <property type="match status" value="1"/>
</dbReference>
<evidence type="ECO:0000259" key="3">
    <source>
        <dbReference type="PROSITE" id="PS50846"/>
    </source>
</evidence>
<keyword evidence="1" id="KW-0479">Metal-binding</keyword>
<dbReference type="PANTHER" id="PTHR46594:SF4">
    <property type="entry name" value="P-TYPE CATION-TRANSPORTING ATPASE"/>
    <property type="match status" value="1"/>
</dbReference>
<dbReference type="PANTHER" id="PTHR46594">
    <property type="entry name" value="P-TYPE CATION-TRANSPORTING ATPASE"/>
    <property type="match status" value="1"/>
</dbReference>
<dbReference type="GO" id="GO:0046872">
    <property type="term" value="F:metal ion binding"/>
    <property type="evidence" value="ECO:0007669"/>
    <property type="project" value="UniProtKB-KW"/>
</dbReference>
<keyword evidence="5" id="KW-1185">Reference proteome</keyword>
<dbReference type="FunFam" id="3.30.70.100:FF:000001">
    <property type="entry name" value="ATPase copper transporting beta"/>
    <property type="match status" value="1"/>
</dbReference>
<feature type="chain" id="PRO_5028897249" evidence="2">
    <location>
        <begin position="22"/>
        <end position="114"/>
    </location>
</feature>
<dbReference type="Proteomes" id="UP000182771">
    <property type="component" value="Unassembled WGS sequence"/>
</dbReference>
<reference evidence="4 5" key="1">
    <citation type="submission" date="2016-10" db="EMBL/GenBank/DDBJ databases">
        <authorList>
            <person name="Varghese N."/>
            <person name="Submissions S."/>
        </authorList>
    </citation>
    <scope>NUCLEOTIDE SEQUENCE [LARGE SCALE GENOMIC DNA]</scope>
    <source>
        <strain evidence="4 5">DSM 11449</strain>
    </source>
</reference>
<dbReference type="EMBL" id="FNND01000001">
    <property type="protein sequence ID" value="SDW12101.1"/>
    <property type="molecule type" value="Genomic_DNA"/>
</dbReference>
<evidence type="ECO:0000313" key="5">
    <source>
        <dbReference type="Proteomes" id="UP000182771"/>
    </source>
</evidence>
<dbReference type="AlphaFoldDB" id="A0A1H2QY97"/>
<dbReference type="InterPro" id="IPR036163">
    <property type="entry name" value="HMA_dom_sf"/>
</dbReference>
<proteinExistence type="predicted"/>
<dbReference type="CDD" id="cd00371">
    <property type="entry name" value="HMA"/>
    <property type="match status" value="1"/>
</dbReference>
<dbReference type="PROSITE" id="PS51257">
    <property type="entry name" value="PROKAR_LIPOPROTEIN"/>
    <property type="match status" value="1"/>
</dbReference>
<dbReference type="InterPro" id="IPR006121">
    <property type="entry name" value="HMA_dom"/>
</dbReference>
<dbReference type="PROSITE" id="PS50846">
    <property type="entry name" value="HMA_2"/>
    <property type="match status" value="1"/>
</dbReference>
<dbReference type="SUPFAM" id="SSF55008">
    <property type="entry name" value="HMA, heavy metal-associated domain"/>
    <property type="match status" value="1"/>
</dbReference>
<evidence type="ECO:0000313" key="4">
    <source>
        <dbReference type="EMBL" id="SDW12101.1"/>
    </source>
</evidence>
<gene>
    <name evidence="4" type="ORF">SAMN05444420_101289</name>
</gene>
<sequence>MKYLTLSVLLLALMGCANNTAKTPQEAAQQEQKAATDNTQLQEVTLKIEGMTCAHGCAATIEKNLNKTDGVAKASVDFDAKTATISYDAHKLSKESLISVIEGSNGGDTYKVLP</sequence>
<feature type="domain" description="HMA" evidence="3">
    <location>
        <begin position="42"/>
        <end position="109"/>
    </location>
</feature>
<dbReference type="GeneID" id="85017841"/>
<comment type="caution">
    <text evidence="4">The sequence shown here is derived from an EMBL/GenBank/DDBJ whole genome shotgun (WGS) entry which is preliminary data.</text>
</comment>
<protein>
    <submittedName>
        <fullName evidence="4">Cu+-exporting ATPase</fullName>
    </submittedName>
</protein>
<evidence type="ECO:0000256" key="1">
    <source>
        <dbReference type="ARBA" id="ARBA00022723"/>
    </source>
</evidence>
<feature type="signal peptide" evidence="2">
    <location>
        <begin position="1"/>
        <end position="21"/>
    </location>
</feature>
<evidence type="ECO:0000256" key="2">
    <source>
        <dbReference type="SAM" id="SignalP"/>
    </source>
</evidence>
<name>A0A1H2QY97_9FLAO</name>
<dbReference type="OrthoDB" id="1178902at2"/>
<accession>A0A1H2QY97</accession>
<dbReference type="RefSeq" id="WP_016419577.1">
    <property type="nucleotide sequence ID" value="NZ_CAUVDM010000013.1"/>
</dbReference>
<dbReference type="Gene3D" id="3.30.70.100">
    <property type="match status" value="1"/>
</dbReference>
<organism evidence="4 5">
    <name type="scientific">Capnocytophaga granulosa</name>
    <dbReference type="NCBI Taxonomy" id="45242"/>
    <lineage>
        <taxon>Bacteria</taxon>
        <taxon>Pseudomonadati</taxon>
        <taxon>Bacteroidota</taxon>
        <taxon>Flavobacteriia</taxon>
        <taxon>Flavobacteriales</taxon>
        <taxon>Flavobacteriaceae</taxon>
        <taxon>Capnocytophaga</taxon>
    </lineage>
</organism>